<gene>
    <name evidence="3" type="ORF">I0Q91_12285</name>
</gene>
<organism evidence="3 4">
    <name type="scientific">Halonatronomonas betaini</name>
    <dbReference type="NCBI Taxonomy" id="2778430"/>
    <lineage>
        <taxon>Bacteria</taxon>
        <taxon>Bacillati</taxon>
        <taxon>Bacillota</taxon>
        <taxon>Clostridia</taxon>
        <taxon>Halanaerobiales</taxon>
        <taxon>Halarsenatibacteraceae</taxon>
        <taxon>Halonatronomonas</taxon>
    </lineage>
</organism>
<dbReference type="EMBL" id="JADPIE010000007">
    <property type="protein sequence ID" value="MBF8437867.1"/>
    <property type="molecule type" value="Genomic_DNA"/>
</dbReference>
<comment type="caution">
    <text evidence="3">The sequence shown here is derived from an EMBL/GenBank/DDBJ whole genome shotgun (WGS) entry which is preliminary data.</text>
</comment>
<protein>
    <recommendedName>
        <fullName evidence="5">Motility protein</fullName>
    </recommendedName>
</protein>
<sequence>MEMSSVNQQQMASVQQALSTMTLDQSMNRSEATMDKLMEGMQEMSQEIQQVQNNATGQGSQAVHVDFRV</sequence>
<keyword evidence="4" id="KW-1185">Reference proteome</keyword>
<evidence type="ECO:0008006" key="5">
    <source>
        <dbReference type="Google" id="ProtNLM"/>
    </source>
</evidence>
<evidence type="ECO:0000256" key="2">
    <source>
        <dbReference type="SAM" id="MobiDB-lite"/>
    </source>
</evidence>
<keyword evidence="1" id="KW-0175">Coiled coil</keyword>
<name>A0A931ASY2_9FIRM</name>
<evidence type="ECO:0000313" key="3">
    <source>
        <dbReference type="EMBL" id="MBF8437867.1"/>
    </source>
</evidence>
<reference evidence="3" key="1">
    <citation type="submission" date="2020-11" db="EMBL/GenBank/DDBJ databases">
        <title>Halonatronomonas betainensis gen. nov., sp. nov. a novel haloalkaliphilic representative of the family Halanaerobiacae capable of betaine degradation.</title>
        <authorList>
            <person name="Boltyanskaya Y."/>
            <person name="Kevbrin V."/>
            <person name="Detkova E."/>
            <person name="Grouzdev D.S."/>
            <person name="Koziaeva V."/>
            <person name="Zhilina T."/>
        </authorList>
    </citation>
    <scope>NUCLEOTIDE SEQUENCE</scope>
    <source>
        <strain evidence="3">Z-7014</strain>
    </source>
</reference>
<dbReference type="Proteomes" id="UP000621436">
    <property type="component" value="Unassembled WGS sequence"/>
</dbReference>
<evidence type="ECO:0000313" key="4">
    <source>
        <dbReference type="Proteomes" id="UP000621436"/>
    </source>
</evidence>
<feature type="coiled-coil region" evidence="1">
    <location>
        <begin position="27"/>
        <end position="54"/>
    </location>
</feature>
<dbReference type="AlphaFoldDB" id="A0A931ASY2"/>
<proteinExistence type="predicted"/>
<accession>A0A931ASY2</accession>
<feature type="region of interest" description="Disordered" evidence="2">
    <location>
        <begin position="1"/>
        <end position="26"/>
    </location>
</feature>
<dbReference type="RefSeq" id="WP_270454902.1">
    <property type="nucleotide sequence ID" value="NZ_JADPIE010000007.1"/>
</dbReference>
<evidence type="ECO:0000256" key="1">
    <source>
        <dbReference type="SAM" id="Coils"/>
    </source>
</evidence>